<evidence type="ECO:0000256" key="2">
    <source>
        <dbReference type="SAM" id="MobiDB-lite"/>
    </source>
</evidence>
<keyword evidence="4" id="KW-0732">Signal</keyword>
<feature type="transmembrane region" description="Helical" evidence="3">
    <location>
        <begin position="200"/>
        <end position="226"/>
    </location>
</feature>
<gene>
    <name evidence="6" type="ORF">CUNI_LOCUS22146</name>
</gene>
<dbReference type="GO" id="GO:0005035">
    <property type="term" value="F:death receptor activity"/>
    <property type="evidence" value="ECO:0007669"/>
    <property type="project" value="TreeGrafter"/>
</dbReference>
<comment type="caution">
    <text evidence="1">Lacks conserved residue(s) required for the propagation of feature annotation.</text>
</comment>
<evidence type="ECO:0000313" key="7">
    <source>
        <dbReference type="Proteomes" id="UP000678393"/>
    </source>
</evidence>
<dbReference type="PANTHER" id="PTHR46605:SF2">
    <property type="entry name" value="TNFR-CYS DOMAIN-CONTAINING PROTEIN"/>
    <property type="match status" value="1"/>
</dbReference>
<proteinExistence type="predicted"/>
<dbReference type="GO" id="GO:0015026">
    <property type="term" value="F:coreceptor activity"/>
    <property type="evidence" value="ECO:0007669"/>
    <property type="project" value="TreeGrafter"/>
</dbReference>
<dbReference type="GO" id="GO:0009986">
    <property type="term" value="C:cell surface"/>
    <property type="evidence" value="ECO:0007669"/>
    <property type="project" value="TreeGrafter"/>
</dbReference>
<feature type="compositionally biased region" description="Polar residues" evidence="2">
    <location>
        <begin position="167"/>
        <end position="194"/>
    </location>
</feature>
<feature type="disulfide bond" evidence="1">
    <location>
        <begin position="118"/>
        <end position="136"/>
    </location>
</feature>
<dbReference type="Pfam" id="PF00020">
    <property type="entry name" value="TNFR_c6"/>
    <property type="match status" value="2"/>
</dbReference>
<dbReference type="PANTHER" id="PTHR46605">
    <property type="entry name" value="TUMOR NECROSIS FACTOR RECEPTOR"/>
    <property type="match status" value="1"/>
</dbReference>
<dbReference type="CDD" id="cd00185">
    <property type="entry name" value="TNFRSF"/>
    <property type="match status" value="1"/>
</dbReference>
<dbReference type="GO" id="GO:0048406">
    <property type="term" value="F:nerve growth factor binding"/>
    <property type="evidence" value="ECO:0007669"/>
    <property type="project" value="TreeGrafter"/>
</dbReference>
<keyword evidence="3" id="KW-0472">Membrane</keyword>
<dbReference type="PROSITE" id="PS50050">
    <property type="entry name" value="TNFR_NGFR_2"/>
    <property type="match status" value="1"/>
</dbReference>
<dbReference type="GO" id="GO:0007266">
    <property type="term" value="P:Rho protein signal transduction"/>
    <property type="evidence" value="ECO:0007669"/>
    <property type="project" value="TreeGrafter"/>
</dbReference>
<keyword evidence="3" id="KW-1133">Transmembrane helix</keyword>
<feature type="domain" description="TNFR-Cys" evidence="5">
    <location>
        <begin position="94"/>
        <end position="136"/>
    </location>
</feature>
<dbReference type="SMART" id="SM00208">
    <property type="entry name" value="TNFR"/>
    <property type="match status" value="2"/>
</dbReference>
<dbReference type="GO" id="GO:0005886">
    <property type="term" value="C:plasma membrane"/>
    <property type="evidence" value="ECO:0007669"/>
    <property type="project" value="TreeGrafter"/>
</dbReference>
<feature type="compositionally biased region" description="Low complexity" evidence="2">
    <location>
        <begin position="139"/>
        <end position="152"/>
    </location>
</feature>
<dbReference type="PROSITE" id="PS00652">
    <property type="entry name" value="TNFR_NGFR_1"/>
    <property type="match status" value="1"/>
</dbReference>
<evidence type="ECO:0000259" key="5">
    <source>
        <dbReference type="PROSITE" id="PS50050"/>
    </source>
</evidence>
<evidence type="ECO:0000313" key="6">
    <source>
        <dbReference type="EMBL" id="CAG5136588.1"/>
    </source>
</evidence>
<feature type="chain" id="PRO_5035819738" description="TNFR-Cys domain-containing protein" evidence="4">
    <location>
        <begin position="31"/>
        <end position="255"/>
    </location>
</feature>
<protein>
    <recommendedName>
        <fullName evidence="5">TNFR-Cys domain-containing protein</fullName>
    </recommendedName>
</protein>
<comment type="caution">
    <text evidence="6">The sequence shown here is derived from an EMBL/GenBank/DDBJ whole genome shotgun (WGS) entry which is preliminary data.</text>
</comment>
<dbReference type="Gene3D" id="2.10.50.10">
    <property type="entry name" value="Tumor Necrosis Factor Receptor, subunit A, domain 2"/>
    <property type="match status" value="1"/>
</dbReference>
<feature type="compositionally biased region" description="Basic and acidic residues" evidence="2">
    <location>
        <begin position="153"/>
        <end position="166"/>
    </location>
</feature>
<keyword evidence="3" id="KW-0812">Transmembrane</keyword>
<organism evidence="6 7">
    <name type="scientific">Candidula unifasciata</name>
    <dbReference type="NCBI Taxonomy" id="100452"/>
    <lineage>
        <taxon>Eukaryota</taxon>
        <taxon>Metazoa</taxon>
        <taxon>Spiralia</taxon>
        <taxon>Lophotrochozoa</taxon>
        <taxon>Mollusca</taxon>
        <taxon>Gastropoda</taxon>
        <taxon>Heterobranchia</taxon>
        <taxon>Euthyneura</taxon>
        <taxon>Panpulmonata</taxon>
        <taxon>Eupulmonata</taxon>
        <taxon>Stylommatophora</taxon>
        <taxon>Helicina</taxon>
        <taxon>Helicoidea</taxon>
        <taxon>Geomitridae</taxon>
        <taxon>Candidula</taxon>
    </lineage>
</organism>
<keyword evidence="1" id="KW-1015">Disulfide bond</keyword>
<feature type="disulfide bond" evidence="1">
    <location>
        <begin position="115"/>
        <end position="128"/>
    </location>
</feature>
<name>A0A8S4A8N7_9EUPU</name>
<dbReference type="InterPro" id="IPR052302">
    <property type="entry name" value="Neurotrophin_rcpt-DD"/>
</dbReference>
<evidence type="ECO:0000256" key="4">
    <source>
        <dbReference type="SAM" id="SignalP"/>
    </source>
</evidence>
<evidence type="ECO:0000256" key="3">
    <source>
        <dbReference type="SAM" id="Phobius"/>
    </source>
</evidence>
<reference evidence="6" key="1">
    <citation type="submission" date="2021-04" db="EMBL/GenBank/DDBJ databases">
        <authorList>
            <consortium name="Molecular Ecology Group"/>
        </authorList>
    </citation>
    <scope>NUCLEOTIDE SEQUENCE</scope>
</reference>
<accession>A0A8S4A8N7</accession>
<dbReference type="OrthoDB" id="9990004at2759"/>
<feature type="signal peptide" evidence="4">
    <location>
        <begin position="1"/>
        <end position="30"/>
    </location>
</feature>
<feature type="repeat" description="TNFR-Cys" evidence="1">
    <location>
        <begin position="94"/>
        <end position="136"/>
    </location>
</feature>
<evidence type="ECO:0000256" key="1">
    <source>
        <dbReference type="PROSITE-ProRule" id="PRU00206"/>
    </source>
</evidence>
<feature type="region of interest" description="Disordered" evidence="2">
    <location>
        <begin position="139"/>
        <end position="194"/>
    </location>
</feature>
<dbReference type="EMBL" id="CAJHNH020008546">
    <property type="protein sequence ID" value="CAG5136588.1"/>
    <property type="molecule type" value="Genomic_DNA"/>
</dbReference>
<dbReference type="Proteomes" id="UP000678393">
    <property type="component" value="Unassembled WGS sequence"/>
</dbReference>
<sequence length="255" mass="28125">MSVIQPAVPLCLMFLTTALLLSCGFSVTEGLKHCDPGPCGPGQYWDGTECLNCPEDTFMDNDQHRCQSCVPCTQQKPDFVKLQECTSSANSKYKCPPGSVQYSHNDYDGPECKPCRECPAGYRTVSECMGDKDTACQLQSQTEETTHQSTKTSTEKESQSNHEPHWTHTSTQPNNYVAWSTNSTHSNGTPSNSPTCDGSMAIVSMVVPTIVLVCLFIALVVGYFVWRGCRHKKTNKTKQDHHLDLLGFVPVETDA</sequence>
<dbReference type="InterPro" id="IPR001368">
    <property type="entry name" value="TNFR/NGFR_Cys_rich_reg"/>
</dbReference>
<keyword evidence="7" id="KW-1185">Reference proteome</keyword>
<dbReference type="AlphaFoldDB" id="A0A8S4A8N7"/>